<dbReference type="EC" id="3.6.1.41" evidence="1"/>
<feature type="domain" description="HD" evidence="7">
    <location>
        <begin position="18"/>
        <end position="132"/>
    </location>
</feature>
<protein>
    <recommendedName>
        <fullName evidence="1">bis(5'-nucleosyl)-tetraphosphatase (symmetrical)</fullName>
        <ecNumber evidence="1">3.6.1.41</ecNumber>
    </recommendedName>
</protein>
<dbReference type="SMART" id="SM00471">
    <property type="entry name" value="HDc"/>
    <property type="match status" value="1"/>
</dbReference>
<sequence length="193" mass="22572">MERNKALEIVAKQLTEKRYTHTLGVMETAIDLAILYEADEKKAELAAIFHDYAKFRPLEEMKKIIIEKKFDPLLLQYNPELWHAPVGAYLIQEEVGIKDVEIINAVRYHTSGRMNMTLLEKIIYLADYIEPGRQFPGVEEARKLAKKDLDEALIYSVKNTIIFLMNKNQAVYPDTFTFYNDLVMKKERYVYGE</sequence>
<accession>A0A8E2LEA3</accession>
<comment type="catalytic activity">
    <reaction evidence="6">
        <text>P(1),P(4)-bis(5'-adenosyl) tetraphosphate + H2O = 2 ADP + 2 H(+)</text>
        <dbReference type="Rhea" id="RHEA:24252"/>
        <dbReference type="ChEBI" id="CHEBI:15377"/>
        <dbReference type="ChEBI" id="CHEBI:15378"/>
        <dbReference type="ChEBI" id="CHEBI:58141"/>
        <dbReference type="ChEBI" id="CHEBI:456216"/>
        <dbReference type="EC" id="3.6.1.41"/>
    </reaction>
</comment>
<evidence type="ECO:0000256" key="1">
    <source>
        <dbReference type="ARBA" id="ARBA00012506"/>
    </source>
</evidence>
<dbReference type="PANTHER" id="PTHR35795">
    <property type="entry name" value="SLR1885 PROTEIN"/>
    <property type="match status" value="1"/>
</dbReference>
<evidence type="ECO:0000256" key="4">
    <source>
        <dbReference type="ARBA" id="ARBA00022801"/>
    </source>
</evidence>
<evidence type="ECO:0000256" key="5">
    <source>
        <dbReference type="ARBA" id="ARBA00023004"/>
    </source>
</evidence>
<keyword evidence="3" id="KW-0547">Nucleotide-binding</keyword>
<keyword evidence="9" id="KW-1185">Reference proteome</keyword>
<dbReference type="Pfam" id="PF01966">
    <property type="entry name" value="HD"/>
    <property type="match status" value="1"/>
</dbReference>
<keyword evidence="5" id="KW-0408">Iron</keyword>
<dbReference type="GO" id="GO:0046872">
    <property type="term" value="F:metal ion binding"/>
    <property type="evidence" value="ECO:0007669"/>
    <property type="project" value="UniProtKB-KW"/>
</dbReference>
<gene>
    <name evidence="8" type="ORF">BWZ43_08050</name>
</gene>
<comment type="caution">
    <text evidence="8">The sequence shown here is derived from an EMBL/GenBank/DDBJ whole genome shotgun (WGS) entry which is preliminary data.</text>
</comment>
<dbReference type="NCBIfam" id="TIGR00488">
    <property type="entry name" value="bis(5'-nucleosyl)-tetraphosphatase (symmetrical) YqeK"/>
    <property type="match status" value="1"/>
</dbReference>
<evidence type="ECO:0000256" key="6">
    <source>
        <dbReference type="ARBA" id="ARBA00049417"/>
    </source>
</evidence>
<dbReference type="InterPro" id="IPR006674">
    <property type="entry name" value="HD_domain"/>
</dbReference>
<evidence type="ECO:0000313" key="9">
    <source>
        <dbReference type="Proteomes" id="UP000189761"/>
    </source>
</evidence>
<dbReference type="CDD" id="cd00077">
    <property type="entry name" value="HDc"/>
    <property type="match status" value="1"/>
</dbReference>
<dbReference type="InterPro" id="IPR003607">
    <property type="entry name" value="HD/PDEase_dom"/>
</dbReference>
<evidence type="ECO:0000259" key="7">
    <source>
        <dbReference type="PROSITE" id="PS51831"/>
    </source>
</evidence>
<dbReference type="Gene3D" id="1.10.3210.10">
    <property type="entry name" value="Hypothetical protein af1432"/>
    <property type="match status" value="1"/>
</dbReference>
<dbReference type="EMBL" id="MTLA01000074">
    <property type="protein sequence ID" value="OOP68920.1"/>
    <property type="molecule type" value="Genomic_DNA"/>
</dbReference>
<dbReference type="AlphaFoldDB" id="A0A8E2LEA3"/>
<evidence type="ECO:0000313" key="8">
    <source>
        <dbReference type="EMBL" id="OOP68920.1"/>
    </source>
</evidence>
<keyword evidence="4 8" id="KW-0378">Hydrolase</keyword>
<dbReference type="GO" id="GO:0008803">
    <property type="term" value="F:bis(5'-nucleosyl)-tetraphosphatase (symmetrical) activity"/>
    <property type="evidence" value="ECO:0007669"/>
    <property type="project" value="UniProtKB-EC"/>
</dbReference>
<evidence type="ECO:0000256" key="3">
    <source>
        <dbReference type="ARBA" id="ARBA00022741"/>
    </source>
</evidence>
<dbReference type="RefSeq" id="WP_071976219.1">
    <property type="nucleotide sequence ID" value="NZ_CP065424.1"/>
</dbReference>
<dbReference type="Proteomes" id="UP000189761">
    <property type="component" value="Unassembled WGS sequence"/>
</dbReference>
<dbReference type="InterPro" id="IPR051094">
    <property type="entry name" value="Diverse_Catalytic_Enzymes"/>
</dbReference>
<keyword evidence="2" id="KW-0479">Metal-binding</keyword>
<dbReference type="GO" id="GO:0000166">
    <property type="term" value="F:nucleotide binding"/>
    <property type="evidence" value="ECO:0007669"/>
    <property type="project" value="UniProtKB-KW"/>
</dbReference>
<proteinExistence type="predicted"/>
<dbReference type="PANTHER" id="PTHR35795:SF1">
    <property type="entry name" value="BIS(5'-NUCLEOSYL)-TETRAPHOSPHATASE, SYMMETRICAL"/>
    <property type="match status" value="1"/>
</dbReference>
<evidence type="ECO:0000256" key="2">
    <source>
        <dbReference type="ARBA" id="ARBA00022723"/>
    </source>
</evidence>
<dbReference type="SUPFAM" id="SSF109604">
    <property type="entry name" value="HD-domain/PDEase-like"/>
    <property type="match status" value="1"/>
</dbReference>
<dbReference type="InterPro" id="IPR005249">
    <property type="entry name" value="YqeK"/>
</dbReference>
<organism evidence="8 9">
    <name type="scientific">Heyndrickxia oleronia</name>
    <dbReference type="NCBI Taxonomy" id="38875"/>
    <lineage>
        <taxon>Bacteria</taxon>
        <taxon>Bacillati</taxon>
        <taxon>Bacillota</taxon>
        <taxon>Bacilli</taxon>
        <taxon>Bacillales</taxon>
        <taxon>Bacillaceae</taxon>
        <taxon>Heyndrickxia</taxon>
    </lineage>
</organism>
<dbReference type="PROSITE" id="PS51831">
    <property type="entry name" value="HD"/>
    <property type="match status" value="1"/>
</dbReference>
<name>A0A8E2LEA3_9BACI</name>
<reference evidence="8 9" key="1">
    <citation type="submission" date="2017-01" db="EMBL/GenBank/DDBJ databases">
        <title>Draft genome sequence of Bacillus oleronius.</title>
        <authorList>
            <person name="Allam M."/>
        </authorList>
    </citation>
    <scope>NUCLEOTIDE SEQUENCE [LARGE SCALE GENOMIC DNA]</scope>
    <source>
        <strain evidence="8 9">DSM 9356</strain>
    </source>
</reference>